<feature type="chain" id="PRO_5036354100" description="TraB domain-containing protein" evidence="2">
    <location>
        <begin position="21"/>
        <end position="482"/>
    </location>
</feature>
<organism evidence="3 5">
    <name type="scientific">Pseudo-nitzschia multistriata</name>
    <dbReference type="NCBI Taxonomy" id="183589"/>
    <lineage>
        <taxon>Eukaryota</taxon>
        <taxon>Sar</taxon>
        <taxon>Stramenopiles</taxon>
        <taxon>Ochrophyta</taxon>
        <taxon>Bacillariophyta</taxon>
        <taxon>Bacillariophyceae</taxon>
        <taxon>Bacillariophycidae</taxon>
        <taxon>Bacillariales</taxon>
        <taxon>Bacillariaceae</taxon>
        <taxon>Pseudo-nitzschia</taxon>
    </lineage>
</organism>
<evidence type="ECO:0000313" key="3">
    <source>
        <dbReference type="EMBL" id="VEU40319.1"/>
    </source>
</evidence>
<dbReference type="OrthoDB" id="45039at2759"/>
<evidence type="ECO:0000313" key="5">
    <source>
        <dbReference type="Proteomes" id="UP000291116"/>
    </source>
</evidence>
<sequence length="482" mass="54304">MNRPLSILVCVVFIFNSLAAKSHSLDGSFSSYSQPSALTPLATDQNENELERGALKKNATVTTTTYGKGVPSIQRGNVVNNVPFWKQQLPFPLNNKTDTLRRIVIPTDDHRQSYYPPSSCEVEVFLLGTAHVSKDSSRDVRLLLESVKPDAIFLELCHQRLNLLEPPNEEDRAQQEQEKKGPESSNELKENGGFLSKLRGMLRRGKKSERSENKRVDTRSLSSIASSLLTNMQGDFADSLEVELGGEFVAAYQYWKNTVPRDFGNFRRVERKKNVHMILGDRPVSLTLTRGWESLRVWGKIKLLVGLLISSLRKPNPDELREWMDKILNGDSDLMSESVAELAKHFPTLAEVVLKERDAYMACKLQQTCWKLLRQHSVHHKSQRRYRLVAIVGAGHVEGITRWLTKGGSLKSLTTVPETTDSTLLSMRSGEAQLTPGSPADILSKLVQIKASIEKEDHDYLVHELTEVNPSFIDELDGEETR</sequence>
<feature type="signal peptide" evidence="2">
    <location>
        <begin position="1"/>
        <end position="20"/>
    </location>
</feature>
<dbReference type="Proteomes" id="UP000291116">
    <property type="component" value="Unassembled WGS sequence"/>
</dbReference>
<name>A0A448ZE53_9STRA</name>
<evidence type="ECO:0000256" key="2">
    <source>
        <dbReference type="SAM" id="SignalP"/>
    </source>
</evidence>
<keyword evidence="2" id="KW-0732">Signal</keyword>
<keyword evidence="5" id="KW-1185">Reference proteome</keyword>
<dbReference type="InterPro" id="IPR002816">
    <property type="entry name" value="TraB/PrgY/GumN_fam"/>
</dbReference>
<gene>
    <name evidence="3" type="ORF">PSNMU_V1.4_AUG-EV-PASAV3_0072020</name>
    <name evidence="4" type="ORF">PSNMU_V1.4_AUG-EV-PASAV3_0087140</name>
</gene>
<dbReference type="PANTHER" id="PTHR21530">
    <property type="entry name" value="PHEROMONE SHUTDOWN PROTEIN"/>
    <property type="match status" value="1"/>
</dbReference>
<dbReference type="CDD" id="cd14726">
    <property type="entry name" value="TraB_PrgY-like"/>
    <property type="match status" value="1"/>
</dbReference>
<accession>A0A448ZE53</accession>
<dbReference type="EMBL" id="CAACVS010000385">
    <property type="protein sequence ID" value="VEU41769.1"/>
    <property type="molecule type" value="Genomic_DNA"/>
</dbReference>
<protein>
    <recommendedName>
        <fullName evidence="6">TraB domain-containing protein</fullName>
    </recommendedName>
</protein>
<dbReference type="PANTHER" id="PTHR21530:SF7">
    <property type="entry name" value="TRAB DOMAIN-CONTAINING PROTEIN"/>
    <property type="match status" value="1"/>
</dbReference>
<evidence type="ECO:0008006" key="6">
    <source>
        <dbReference type="Google" id="ProtNLM"/>
    </source>
</evidence>
<dbReference type="InterPro" id="IPR046345">
    <property type="entry name" value="TraB_PrgY-like"/>
</dbReference>
<dbReference type="Pfam" id="PF01963">
    <property type="entry name" value="TraB_PrgY_gumN"/>
    <property type="match status" value="1"/>
</dbReference>
<evidence type="ECO:0000256" key="1">
    <source>
        <dbReference type="SAM" id="MobiDB-lite"/>
    </source>
</evidence>
<evidence type="ECO:0000313" key="4">
    <source>
        <dbReference type="EMBL" id="VEU41769.1"/>
    </source>
</evidence>
<dbReference type="AlphaFoldDB" id="A0A448ZE53"/>
<feature type="region of interest" description="Disordered" evidence="1">
    <location>
        <begin position="165"/>
        <end position="191"/>
    </location>
</feature>
<feature type="compositionally biased region" description="Basic and acidic residues" evidence="1">
    <location>
        <begin position="169"/>
        <end position="190"/>
    </location>
</feature>
<reference evidence="3 5" key="1">
    <citation type="submission" date="2019-01" db="EMBL/GenBank/DDBJ databases">
        <authorList>
            <person name="Ferrante I. M."/>
        </authorList>
    </citation>
    <scope>NUCLEOTIDE SEQUENCE [LARGE SCALE GENOMIC DNA]</scope>
    <source>
        <strain evidence="3 5">B856</strain>
    </source>
</reference>
<proteinExistence type="predicted"/>
<dbReference type="EMBL" id="CAACVS010000272">
    <property type="protein sequence ID" value="VEU40319.1"/>
    <property type="molecule type" value="Genomic_DNA"/>
</dbReference>